<dbReference type="Proteomes" id="UP000602050">
    <property type="component" value="Unassembled WGS sequence"/>
</dbReference>
<evidence type="ECO:0008006" key="4">
    <source>
        <dbReference type="Google" id="ProtNLM"/>
    </source>
</evidence>
<evidence type="ECO:0000313" key="2">
    <source>
        <dbReference type="EMBL" id="GFZ76818.1"/>
    </source>
</evidence>
<reference evidence="2" key="2">
    <citation type="submission" date="2020-09" db="EMBL/GenBank/DDBJ databases">
        <authorList>
            <person name="Sun Q."/>
            <person name="Zhou Y."/>
        </authorList>
    </citation>
    <scope>NUCLEOTIDE SEQUENCE</scope>
    <source>
        <strain evidence="2">CGMCC 1.12360</strain>
    </source>
</reference>
<keyword evidence="3" id="KW-1185">Reference proteome</keyword>
<evidence type="ECO:0000313" key="3">
    <source>
        <dbReference type="Proteomes" id="UP000602050"/>
    </source>
</evidence>
<dbReference type="Pfam" id="PF01969">
    <property type="entry name" value="Ni_insertion"/>
    <property type="match status" value="1"/>
</dbReference>
<dbReference type="AlphaFoldDB" id="A0A8J2TLT0"/>
<proteinExistence type="predicted"/>
<dbReference type="Gene3D" id="3.30.70.1380">
    <property type="entry name" value="Transcriptional regulatory protein pf0864 domain like"/>
    <property type="match status" value="1"/>
</dbReference>
<name>A0A8J2TLT0_9BACI</name>
<evidence type="ECO:0000256" key="1">
    <source>
        <dbReference type="ARBA" id="ARBA00022596"/>
    </source>
</evidence>
<sequence>MHPPNNEHTDDEMLKIEVNLDDIPGEWLGHVMDLLFRAGATDVFYSPIYMKKNRPGVLLQLLCSKNDFDAMKEILLSETTTLGFRYYPITVQRMERRFIKVNTKWGAITVKQGISKGEVFQQSPEYDECKSIADKYGVPLKKVYEAVWKQLP</sequence>
<dbReference type="PANTHER" id="PTHR36566:SF1">
    <property type="entry name" value="PYRIDINIUM-3,5-BISTHIOCARBOXYLIC ACID MONONUCLEOTIDE NICKEL INSERTION PROTEIN"/>
    <property type="match status" value="1"/>
</dbReference>
<keyword evidence="1" id="KW-0533">Nickel</keyword>
<reference evidence="2" key="1">
    <citation type="journal article" date="2014" name="Int. J. Syst. Evol. Microbiol.">
        <title>Complete genome sequence of Corynebacterium casei LMG S-19264T (=DSM 44701T), isolated from a smear-ripened cheese.</title>
        <authorList>
            <consortium name="US DOE Joint Genome Institute (JGI-PGF)"/>
            <person name="Walter F."/>
            <person name="Albersmeier A."/>
            <person name="Kalinowski J."/>
            <person name="Ruckert C."/>
        </authorList>
    </citation>
    <scope>NUCLEOTIDE SEQUENCE</scope>
    <source>
        <strain evidence="2">CGMCC 1.12360</strain>
    </source>
</reference>
<comment type="caution">
    <text evidence="2">The sequence shown here is derived from an EMBL/GenBank/DDBJ whole genome shotgun (WGS) entry which is preliminary data.</text>
</comment>
<dbReference type="InterPro" id="IPR002822">
    <property type="entry name" value="Ni_insertion"/>
</dbReference>
<dbReference type="EMBL" id="BMEV01000030">
    <property type="protein sequence ID" value="GFZ76818.1"/>
    <property type="molecule type" value="Genomic_DNA"/>
</dbReference>
<protein>
    <recommendedName>
        <fullName evidence="4">LarC family nickel insertion protein</fullName>
    </recommendedName>
</protein>
<gene>
    <name evidence="2" type="ORF">GCM10010978_18170</name>
</gene>
<accession>A0A8J2TLT0</accession>
<dbReference type="Gene3D" id="3.10.20.300">
    <property type="entry name" value="mk0293 like domain"/>
    <property type="match status" value="1"/>
</dbReference>
<organism evidence="2 3">
    <name type="scientific">Compostibacillus humi</name>
    <dbReference type="NCBI Taxonomy" id="1245525"/>
    <lineage>
        <taxon>Bacteria</taxon>
        <taxon>Bacillati</taxon>
        <taxon>Bacillota</taxon>
        <taxon>Bacilli</taxon>
        <taxon>Bacillales</taxon>
        <taxon>Bacillaceae</taxon>
        <taxon>Compostibacillus</taxon>
    </lineage>
</organism>
<dbReference type="PANTHER" id="PTHR36566">
    <property type="entry name" value="NICKEL INSERTION PROTEIN-RELATED"/>
    <property type="match status" value="1"/>
</dbReference>